<comment type="cofactor">
    <cofactor evidence="1">
        <name>Ca(2+)</name>
        <dbReference type="ChEBI" id="CHEBI:29108"/>
    </cofactor>
</comment>
<feature type="compositionally biased region" description="Basic and acidic residues" evidence="15">
    <location>
        <begin position="347"/>
        <end position="357"/>
    </location>
</feature>
<evidence type="ECO:0000256" key="16">
    <source>
        <dbReference type="SAM" id="Phobius"/>
    </source>
</evidence>
<keyword evidence="19" id="KW-1185">Reference proteome</keyword>
<evidence type="ECO:0000256" key="7">
    <source>
        <dbReference type="ARBA" id="ARBA00022801"/>
    </source>
</evidence>
<evidence type="ECO:0000256" key="8">
    <source>
        <dbReference type="ARBA" id="ARBA00022837"/>
    </source>
</evidence>
<feature type="compositionally biased region" description="Basic and acidic residues" evidence="15">
    <location>
        <begin position="770"/>
        <end position="797"/>
    </location>
</feature>
<keyword evidence="11" id="KW-0443">Lipid metabolism</keyword>
<feature type="transmembrane region" description="Helical" evidence="16">
    <location>
        <begin position="18"/>
        <end position="38"/>
    </location>
</feature>
<evidence type="ECO:0000256" key="2">
    <source>
        <dbReference type="ARBA" id="ARBA00004651"/>
    </source>
</evidence>
<feature type="compositionally biased region" description="Polar residues" evidence="15">
    <location>
        <begin position="487"/>
        <end position="498"/>
    </location>
</feature>
<feature type="compositionally biased region" description="Basic residues" evidence="15">
    <location>
        <begin position="281"/>
        <end position="293"/>
    </location>
</feature>
<dbReference type="InterPro" id="IPR002921">
    <property type="entry name" value="Fungal_lipase-type"/>
</dbReference>
<dbReference type="AlphaFoldDB" id="A0AAW1QJQ4"/>
<evidence type="ECO:0000256" key="5">
    <source>
        <dbReference type="ARBA" id="ARBA00022692"/>
    </source>
</evidence>
<accession>A0AAW1QJQ4</accession>
<dbReference type="GO" id="GO:0016298">
    <property type="term" value="F:lipase activity"/>
    <property type="evidence" value="ECO:0007669"/>
    <property type="project" value="TreeGrafter"/>
</dbReference>
<evidence type="ECO:0000256" key="1">
    <source>
        <dbReference type="ARBA" id="ARBA00001913"/>
    </source>
</evidence>
<comment type="catalytic activity">
    <reaction evidence="13">
        <text>a 1,2-diacyl-sn-glycerol + H2O = a 2-acylglycerol + a fatty acid + H(+)</text>
        <dbReference type="Rhea" id="RHEA:33275"/>
        <dbReference type="ChEBI" id="CHEBI:15377"/>
        <dbReference type="ChEBI" id="CHEBI:15378"/>
        <dbReference type="ChEBI" id="CHEBI:17389"/>
        <dbReference type="ChEBI" id="CHEBI:17815"/>
        <dbReference type="ChEBI" id="CHEBI:28868"/>
        <dbReference type="EC" id="3.1.1.116"/>
    </reaction>
    <physiologicalReaction direction="left-to-right" evidence="13">
        <dbReference type="Rhea" id="RHEA:33276"/>
    </physiologicalReaction>
</comment>
<evidence type="ECO:0000259" key="17">
    <source>
        <dbReference type="Pfam" id="PF01764"/>
    </source>
</evidence>
<feature type="region of interest" description="Disordered" evidence="15">
    <location>
        <begin position="709"/>
        <end position="807"/>
    </location>
</feature>
<sequence>MPAIVLFNRRWHTSSDMICIPAGLGAFFHGIWVIIVAAESAHFDAWHVCPGSGPVYDVALGGLLAVFCMSAVNQTIMTLISLRGAPLELRKRRWVVPALYMQVVLWFATCGFLVLGTILISRPPEMAACWQGAQRTGVLHLLQAMVISTWVFAVMFLFVAFIVYNAYPNRGESNTWEQRVKCVSYLFGCYKSVVRQVEGRTTPLTSIAQWLAALFGDADLTPSDMSAAIVLTMAAQHRRRRLRIRRALQRSSAILQSEAERGEASSSENGGSSSDEEKPQAARKQRLALRRRKADNAQAANGSMQRSPFGSPAAQDPARSASVPLPHGEADGIPNPKKADAPSPRDGGGRIAEDRAASRAVAAAAGAAGGESHPASSASGALRKSMDNTASGFLMQRQISSRFPTVITPSEQAVEVAEEVDGVDEGDAHKHYLDQLDTVPYALLEEAREYARFATAVYCVQPFRDPDEPDPPPGPRPCTACGRDTRSSASHAGTSGVETVTGGPRGAQSSSSHSGGVRGTKSDSGPGRRQSGGPADGEGTGPDAFGMGPGADGHGDAAEKEPARVDTSGKGERVGCCGGCAERGTVPSEAAVRASIAEIGHLEPGDVMHMSPSNEVLAHLPYMVALHRKRRAVVVAIRGTSSLADLVTDAVVHPEAIDDWLPEGRDQNKGVAGRAYGHAGIVAAASALLIDLEEAGVLSGLLRSEEERREAVEEGAQEGLAVDGSNRSDTPNGGTPACGSPAGSSELGTAEGAIAAQSTGGGDGAAVADGPHERDGARNRRLTSDLSKKTGRDRVSDVAETGAADTKGEAVGTVIQRNVDTKGWDLVLTGHSLGAGAAALIALKLRSRFPDLRCWAFSPPGGLVSKGLQPAMAGWCTSVVAGKDAVPRASTNNLRRLMDEMITALARSRYHKLRVLLGGWWRKENRPPSDRLFRPYKELPPEARDFLVKYYRSVERRQKDIAMYPPGRVVFLRPLKMPKKRGPVRRIEKRWDAVWVTPEQLMAEGILISKKMLEDHLIQSTVLDAMRDALAAHPERAPEASAKPGRRERRELKRTAQKERRTHEAIVRGRGGGVGATRRGSIDMRPGAAPGAWRAGSMAV</sequence>
<dbReference type="GO" id="GO:0016042">
    <property type="term" value="P:lipid catabolic process"/>
    <property type="evidence" value="ECO:0007669"/>
    <property type="project" value="UniProtKB-KW"/>
</dbReference>
<dbReference type="GO" id="GO:0005886">
    <property type="term" value="C:plasma membrane"/>
    <property type="evidence" value="ECO:0007669"/>
    <property type="project" value="UniProtKB-SubCell"/>
</dbReference>
<dbReference type="Pfam" id="PF01764">
    <property type="entry name" value="Lipase_3"/>
    <property type="match status" value="1"/>
</dbReference>
<proteinExistence type="predicted"/>
<keyword evidence="3" id="KW-1003">Cell membrane</keyword>
<feature type="region of interest" description="Disordered" evidence="15">
    <location>
        <begin position="463"/>
        <end position="572"/>
    </location>
</feature>
<keyword evidence="10 16" id="KW-1133">Transmembrane helix</keyword>
<feature type="compositionally biased region" description="Basic and acidic residues" evidence="15">
    <location>
        <begin position="1048"/>
        <end position="1067"/>
    </location>
</feature>
<evidence type="ECO:0000256" key="12">
    <source>
        <dbReference type="ARBA" id="ARBA00023136"/>
    </source>
</evidence>
<keyword evidence="8" id="KW-0106">Calcium</keyword>
<protein>
    <recommendedName>
        <fullName evidence="14">sn-1-specific diacylglycerol lipase</fullName>
        <ecNumber evidence="14">3.1.1.116</ecNumber>
    </recommendedName>
</protein>
<dbReference type="InterPro" id="IPR052214">
    <property type="entry name" value="DAG_Lipase-Related"/>
</dbReference>
<keyword evidence="9" id="KW-0442">Lipid degradation</keyword>
<comment type="subcellular location">
    <subcellularLocation>
        <location evidence="2">Cell membrane</location>
        <topology evidence="2">Multi-pass membrane protein</topology>
    </subcellularLocation>
</comment>
<comment type="caution">
    <text evidence="18">The sequence shown here is derived from an EMBL/GenBank/DDBJ whole genome shotgun (WGS) entry which is preliminary data.</text>
</comment>
<dbReference type="PANTHER" id="PTHR45792:SF8">
    <property type="entry name" value="DIACYLGLYCEROL LIPASE-ALPHA"/>
    <property type="match status" value="1"/>
</dbReference>
<feature type="region of interest" description="Disordered" evidence="15">
    <location>
        <begin position="1032"/>
        <end position="1100"/>
    </location>
</feature>
<dbReference type="SUPFAM" id="SSF53474">
    <property type="entry name" value="alpha/beta-Hydrolases"/>
    <property type="match status" value="2"/>
</dbReference>
<keyword evidence="5 16" id="KW-0812">Transmembrane</keyword>
<dbReference type="PANTHER" id="PTHR45792">
    <property type="entry name" value="DIACYLGLYCEROL LIPASE HOMOLOG-RELATED"/>
    <property type="match status" value="1"/>
</dbReference>
<evidence type="ECO:0000256" key="13">
    <source>
        <dbReference type="ARBA" id="ARBA00024531"/>
    </source>
</evidence>
<evidence type="ECO:0000256" key="10">
    <source>
        <dbReference type="ARBA" id="ARBA00022989"/>
    </source>
</evidence>
<keyword evidence="6" id="KW-0479">Metal-binding</keyword>
<feature type="compositionally biased region" description="Polar residues" evidence="15">
    <location>
        <begin position="298"/>
        <end position="308"/>
    </location>
</feature>
<dbReference type="GO" id="GO:0046872">
    <property type="term" value="F:metal ion binding"/>
    <property type="evidence" value="ECO:0007669"/>
    <property type="project" value="UniProtKB-KW"/>
</dbReference>
<feature type="region of interest" description="Disordered" evidence="15">
    <location>
        <begin position="255"/>
        <end position="382"/>
    </location>
</feature>
<organism evidence="18 19">
    <name type="scientific">Elliptochloris bilobata</name>
    <dbReference type="NCBI Taxonomy" id="381761"/>
    <lineage>
        <taxon>Eukaryota</taxon>
        <taxon>Viridiplantae</taxon>
        <taxon>Chlorophyta</taxon>
        <taxon>core chlorophytes</taxon>
        <taxon>Trebouxiophyceae</taxon>
        <taxon>Trebouxiophyceae incertae sedis</taxon>
        <taxon>Elliptochloris clade</taxon>
        <taxon>Elliptochloris</taxon>
    </lineage>
</organism>
<feature type="compositionally biased region" description="Low complexity" evidence="15">
    <location>
        <begin position="264"/>
        <end position="273"/>
    </location>
</feature>
<evidence type="ECO:0000256" key="4">
    <source>
        <dbReference type="ARBA" id="ARBA00022553"/>
    </source>
</evidence>
<dbReference type="Proteomes" id="UP001445335">
    <property type="component" value="Unassembled WGS sequence"/>
</dbReference>
<feature type="domain" description="Fungal lipase-type" evidence="17">
    <location>
        <begin position="823"/>
        <end position="892"/>
    </location>
</feature>
<reference evidence="18 19" key="1">
    <citation type="journal article" date="2024" name="Nat. Commun.">
        <title>Phylogenomics reveals the evolutionary origins of lichenization in chlorophyte algae.</title>
        <authorList>
            <person name="Puginier C."/>
            <person name="Libourel C."/>
            <person name="Otte J."/>
            <person name="Skaloud P."/>
            <person name="Haon M."/>
            <person name="Grisel S."/>
            <person name="Petersen M."/>
            <person name="Berrin J.G."/>
            <person name="Delaux P.M."/>
            <person name="Dal Grande F."/>
            <person name="Keller J."/>
        </authorList>
    </citation>
    <scope>NUCLEOTIDE SEQUENCE [LARGE SCALE GENOMIC DNA]</scope>
    <source>
        <strain evidence="18 19">SAG 245.80</strain>
    </source>
</reference>
<dbReference type="EMBL" id="JALJOU010000100">
    <property type="protein sequence ID" value="KAK9821582.1"/>
    <property type="molecule type" value="Genomic_DNA"/>
</dbReference>
<gene>
    <name evidence="18" type="ORF">WJX81_008445</name>
</gene>
<evidence type="ECO:0000256" key="3">
    <source>
        <dbReference type="ARBA" id="ARBA00022475"/>
    </source>
</evidence>
<evidence type="ECO:0000313" key="18">
    <source>
        <dbReference type="EMBL" id="KAK9821582.1"/>
    </source>
</evidence>
<keyword evidence="7" id="KW-0378">Hydrolase</keyword>
<feature type="compositionally biased region" description="Low complexity" evidence="15">
    <location>
        <begin position="358"/>
        <end position="381"/>
    </location>
</feature>
<keyword evidence="12 16" id="KW-0472">Membrane</keyword>
<name>A0AAW1QJQ4_9CHLO</name>
<feature type="compositionally biased region" description="Basic and acidic residues" evidence="15">
    <location>
        <begin position="553"/>
        <end position="572"/>
    </location>
</feature>
<dbReference type="InterPro" id="IPR029058">
    <property type="entry name" value="AB_hydrolase_fold"/>
</dbReference>
<evidence type="ECO:0000256" key="9">
    <source>
        <dbReference type="ARBA" id="ARBA00022963"/>
    </source>
</evidence>
<evidence type="ECO:0000256" key="6">
    <source>
        <dbReference type="ARBA" id="ARBA00022723"/>
    </source>
</evidence>
<evidence type="ECO:0000256" key="11">
    <source>
        <dbReference type="ARBA" id="ARBA00023098"/>
    </source>
</evidence>
<dbReference type="EC" id="3.1.1.116" evidence="14"/>
<feature type="transmembrane region" description="Helical" evidence="16">
    <location>
        <begin position="94"/>
        <end position="120"/>
    </location>
</feature>
<keyword evidence="4" id="KW-0597">Phosphoprotein</keyword>
<feature type="transmembrane region" description="Helical" evidence="16">
    <location>
        <begin position="58"/>
        <end position="82"/>
    </location>
</feature>
<evidence type="ECO:0000313" key="19">
    <source>
        <dbReference type="Proteomes" id="UP001445335"/>
    </source>
</evidence>
<feature type="compositionally biased region" description="Low complexity" evidence="15">
    <location>
        <begin position="1085"/>
        <end position="1100"/>
    </location>
</feature>
<evidence type="ECO:0000256" key="15">
    <source>
        <dbReference type="SAM" id="MobiDB-lite"/>
    </source>
</evidence>
<dbReference type="Gene3D" id="3.40.50.1820">
    <property type="entry name" value="alpha/beta hydrolase"/>
    <property type="match status" value="2"/>
</dbReference>
<evidence type="ECO:0000256" key="14">
    <source>
        <dbReference type="ARBA" id="ARBA00026104"/>
    </source>
</evidence>
<feature type="transmembrane region" description="Helical" evidence="16">
    <location>
        <begin position="140"/>
        <end position="164"/>
    </location>
</feature>